<organism evidence="2 3">
    <name type="scientific">Halocaridina rubra</name>
    <name type="common">Hawaiian red shrimp</name>
    <dbReference type="NCBI Taxonomy" id="373956"/>
    <lineage>
        <taxon>Eukaryota</taxon>
        <taxon>Metazoa</taxon>
        <taxon>Ecdysozoa</taxon>
        <taxon>Arthropoda</taxon>
        <taxon>Crustacea</taxon>
        <taxon>Multicrustacea</taxon>
        <taxon>Malacostraca</taxon>
        <taxon>Eumalacostraca</taxon>
        <taxon>Eucarida</taxon>
        <taxon>Decapoda</taxon>
        <taxon>Pleocyemata</taxon>
        <taxon>Caridea</taxon>
        <taxon>Atyoidea</taxon>
        <taxon>Atyidae</taxon>
        <taxon>Halocaridina</taxon>
    </lineage>
</organism>
<feature type="transmembrane region" description="Helical" evidence="1">
    <location>
        <begin position="6"/>
        <end position="25"/>
    </location>
</feature>
<evidence type="ECO:0000313" key="3">
    <source>
        <dbReference type="Proteomes" id="UP001381693"/>
    </source>
</evidence>
<proteinExistence type="predicted"/>
<keyword evidence="1" id="KW-1133">Transmembrane helix</keyword>
<evidence type="ECO:0000313" key="2">
    <source>
        <dbReference type="EMBL" id="KAK7072382.1"/>
    </source>
</evidence>
<dbReference type="AlphaFoldDB" id="A0AAN9A764"/>
<feature type="transmembrane region" description="Helical" evidence="1">
    <location>
        <begin position="69"/>
        <end position="90"/>
    </location>
</feature>
<keyword evidence="1" id="KW-0812">Transmembrane</keyword>
<feature type="transmembrane region" description="Helical" evidence="1">
    <location>
        <begin position="37"/>
        <end position="54"/>
    </location>
</feature>
<keyword evidence="3" id="KW-1185">Reference proteome</keyword>
<accession>A0AAN9A764</accession>
<dbReference type="Proteomes" id="UP001381693">
    <property type="component" value="Unassembled WGS sequence"/>
</dbReference>
<protein>
    <submittedName>
        <fullName evidence="2">Uncharacterized protein</fullName>
    </submittedName>
</protein>
<keyword evidence="1" id="KW-0472">Membrane</keyword>
<reference evidence="2 3" key="1">
    <citation type="submission" date="2023-11" db="EMBL/GenBank/DDBJ databases">
        <title>Halocaridina rubra genome assembly.</title>
        <authorList>
            <person name="Smith C."/>
        </authorList>
    </citation>
    <scope>NUCLEOTIDE SEQUENCE [LARGE SCALE GENOMIC DNA]</scope>
    <source>
        <strain evidence="2">EP-1</strain>
        <tissue evidence="2">Whole</tissue>
    </source>
</reference>
<sequence>FSDSPYFWMLVYLACVAVQTLHSKIADARYTDVDRLYFSYVFSVVVLAPASLYLEEAFEVLHFPHASRYDFYAGCLLSGVLGLFLNLSFMKVKRHNYFAIVDASGRLLTSLLALGTFPDVTSITVKILVCINLISAVFVPLPTPKISEDSTEETSELLKEGV</sequence>
<dbReference type="EMBL" id="JAXCGZ010013517">
    <property type="protein sequence ID" value="KAK7072382.1"/>
    <property type="molecule type" value="Genomic_DNA"/>
</dbReference>
<gene>
    <name evidence="2" type="ORF">SK128_001330</name>
</gene>
<name>A0AAN9A764_HALRR</name>
<comment type="caution">
    <text evidence="2">The sequence shown here is derived from an EMBL/GenBank/DDBJ whole genome shotgun (WGS) entry which is preliminary data.</text>
</comment>
<feature type="non-terminal residue" evidence="2">
    <location>
        <position position="1"/>
    </location>
</feature>
<evidence type="ECO:0000256" key="1">
    <source>
        <dbReference type="SAM" id="Phobius"/>
    </source>
</evidence>